<keyword evidence="6" id="KW-0238">DNA-binding</keyword>
<protein>
    <submittedName>
        <fullName evidence="11">Response regulator</fullName>
    </submittedName>
</protein>
<evidence type="ECO:0000256" key="5">
    <source>
        <dbReference type="ARBA" id="ARBA00023015"/>
    </source>
</evidence>
<evidence type="ECO:0000259" key="10">
    <source>
        <dbReference type="PROSITE" id="PS50110"/>
    </source>
</evidence>
<dbReference type="RefSeq" id="WP_377472610.1">
    <property type="nucleotide sequence ID" value="NZ_JBHLWN010000082.1"/>
</dbReference>
<keyword evidence="12" id="KW-1185">Reference proteome</keyword>
<feature type="modified residue" description="4-aspartylphosphate" evidence="8">
    <location>
        <position position="57"/>
    </location>
</feature>
<reference evidence="11 12" key="1">
    <citation type="submission" date="2024-09" db="EMBL/GenBank/DDBJ databases">
        <authorList>
            <person name="Sun Q."/>
            <person name="Mori K."/>
        </authorList>
    </citation>
    <scope>NUCLEOTIDE SEQUENCE [LARGE SCALE GENOMIC DNA]</scope>
    <source>
        <strain evidence="11 12">CCM 7759</strain>
    </source>
</reference>
<dbReference type="Pfam" id="PF12833">
    <property type="entry name" value="HTH_18"/>
    <property type="match status" value="1"/>
</dbReference>
<dbReference type="Proteomes" id="UP001589776">
    <property type="component" value="Unassembled WGS sequence"/>
</dbReference>
<evidence type="ECO:0000256" key="7">
    <source>
        <dbReference type="ARBA" id="ARBA00023163"/>
    </source>
</evidence>
<dbReference type="CDD" id="cd17536">
    <property type="entry name" value="REC_YesN-like"/>
    <property type="match status" value="1"/>
</dbReference>
<dbReference type="Pfam" id="PF00072">
    <property type="entry name" value="Response_reg"/>
    <property type="match status" value="1"/>
</dbReference>
<evidence type="ECO:0000313" key="12">
    <source>
        <dbReference type="Proteomes" id="UP001589776"/>
    </source>
</evidence>
<dbReference type="Gene3D" id="1.10.10.60">
    <property type="entry name" value="Homeodomain-like"/>
    <property type="match status" value="2"/>
</dbReference>
<dbReference type="InterPro" id="IPR018062">
    <property type="entry name" value="HTH_AraC-typ_CS"/>
</dbReference>
<dbReference type="PROSITE" id="PS50110">
    <property type="entry name" value="RESPONSE_REGULATORY"/>
    <property type="match status" value="1"/>
</dbReference>
<evidence type="ECO:0000256" key="6">
    <source>
        <dbReference type="ARBA" id="ARBA00023125"/>
    </source>
</evidence>
<evidence type="ECO:0000256" key="3">
    <source>
        <dbReference type="ARBA" id="ARBA00022553"/>
    </source>
</evidence>
<gene>
    <name evidence="11" type="ORF">ACFFK0_22475</name>
</gene>
<dbReference type="Gene3D" id="3.40.50.2300">
    <property type="match status" value="1"/>
</dbReference>
<evidence type="ECO:0000256" key="8">
    <source>
        <dbReference type="PROSITE-ProRule" id="PRU00169"/>
    </source>
</evidence>
<name>A0ABV6DR88_9BACL</name>
<dbReference type="SUPFAM" id="SSF52172">
    <property type="entry name" value="CheY-like"/>
    <property type="match status" value="1"/>
</dbReference>
<dbReference type="SMART" id="SM00448">
    <property type="entry name" value="REC"/>
    <property type="match status" value="1"/>
</dbReference>
<keyword evidence="2" id="KW-0963">Cytoplasm</keyword>
<dbReference type="InterPro" id="IPR020449">
    <property type="entry name" value="Tscrpt_reg_AraC-type_HTH"/>
</dbReference>
<dbReference type="SUPFAM" id="SSF46689">
    <property type="entry name" value="Homeodomain-like"/>
    <property type="match status" value="2"/>
</dbReference>
<dbReference type="EMBL" id="JBHLWN010000082">
    <property type="protein sequence ID" value="MFC0215166.1"/>
    <property type="molecule type" value="Genomic_DNA"/>
</dbReference>
<keyword evidence="5" id="KW-0805">Transcription regulation</keyword>
<evidence type="ECO:0000259" key="9">
    <source>
        <dbReference type="PROSITE" id="PS01124"/>
    </source>
</evidence>
<dbReference type="InterPro" id="IPR001789">
    <property type="entry name" value="Sig_transdc_resp-reg_receiver"/>
</dbReference>
<dbReference type="SMART" id="SM00342">
    <property type="entry name" value="HTH_ARAC"/>
    <property type="match status" value="1"/>
</dbReference>
<keyword evidence="3 8" id="KW-0597">Phosphoprotein</keyword>
<dbReference type="InterPro" id="IPR018060">
    <property type="entry name" value="HTH_AraC"/>
</dbReference>
<dbReference type="InterPro" id="IPR011006">
    <property type="entry name" value="CheY-like_superfamily"/>
</dbReference>
<dbReference type="InterPro" id="IPR051552">
    <property type="entry name" value="HptR"/>
</dbReference>
<dbReference type="PANTHER" id="PTHR42713">
    <property type="entry name" value="HISTIDINE KINASE-RELATED"/>
    <property type="match status" value="1"/>
</dbReference>
<proteinExistence type="predicted"/>
<evidence type="ECO:0000256" key="1">
    <source>
        <dbReference type="ARBA" id="ARBA00004496"/>
    </source>
</evidence>
<evidence type="ECO:0000256" key="2">
    <source>
        <dbReference type="ARBA" id="ARBA00022490"/>
    </source>
</evidence>
<accession>A0ABV6DR88</accession>
<comment type="subcellular location">
    <subcellularLocation>
        <location evidence="1">Cytoplasm</location>
    </subcellularLocation>
</comment>
<feature type="domain" description="HTH araC/xylS-type" evidence="9">
    <location>
        <begin position="400"/>
        <end position="497"/>
    </location>
</feature>
<keyword evidence="4" id="KW-0902">Two-component regulatory system</keyword>
<dbReference type="PROSITE" id="PS01124">
    <property type="entry name" value="HTH_ARAC_FAMILY_2"/>
    <property type="match status" value="1"/>
</dbReference>
<dbReference type="InterPro" id="IPR009057">
    <property type="entry name" value="Homeodomain-like_sf"/>
</dbReference>
<feature type="domain" description="Response regulatory" evidence="10">
    <location>
        <begin position="5"/>
        <end position="122"/>
    </location>
</feature>
<keyword evidence="7" id="KW-0804">Transcription</keyword>
<comment type="caution">
    <text evidence="11">The sequence shown here is derived from an EMBL/GenBank/DDBJ whole genome shotgun (WGS) entry which is preliminary data.</text>
</comment>
<sequence>MLMLTAAVFDDEYIVLQGVQAMIEWEEFGIELVGTASDGLSALELFRSKRPDMIFTDIRMPGMDGLQLIEEVMREAPETLCIVFSGFNEFDYVKRALQLGVTDYLEKPITIQSIEKAIGKVVERIGKMQSVQHMQHQLEVSRRELLEKATLDLLLIGTEAEAKWRECFGPERAEQVCGITVLAAESGAFSPAGHADYEAVAVRHGQDRLLAYVHFALPTPEFWELQLTEAERAETAAGSGRTYERLSDAPHSYREALRALRSARFLNERGIVRFDDLGERMTSPEGLTEREEAIILSLRSGNQQGLLEQTDRFLEWLQNEKLDAEVAEHELLKLIYLALEEARRLSGDKTGRLPEGYMPHVELREQAGHGATPDWFRAQMERIAEWSMAAREHTKHASVERARTYMEQHCGRDITLQEVAGHVGMNPTYFSVLFKEEIGESYIKYLTRYRIELAKTLLAKGLKVNEVSEKVGYHTYRHFSEVFKKMTGLTPGQYRDGTAPPDADL</sequence>
<dbReference type="PRINTS" id="PR00032">
    <property type="entry name" value="HTHARAC"/>
</dbReference>
<organism evidence="11 12">
    <name type="scientific">Paenibacillus chartarius</name>
    <dbReference type="NCBI Taxonomy" id="747481"/>
    <lineage>
        <taxon>Bacteria</taxon>
        <taxon>Bacillati</taxon>
        <taxon>Bacillota</taxon>
        <taxon>Bacilli</taxon>
        <taxon>Bacillales</taxon>
        <taxon>Paenibacillaceae</taxon>
        <taxon>Paenibacillus</taxon>
    </lineage>
</organism>
<evidence type="ECO:0000313" key="11">
    <source>
        <dbReference type="EMBL" id="MFC0215166.1"/>
    </source>
</evidence>
<evidence type="ECO:0000256" key="4">
    <source>
        <dbReference type="ARBA" id="ARBA00023012"/>
    </source>
</evidence>
<dbReference type="PROSITE" id="PS00041">
    <property type="entry name" value="HTH_ARAC_FAMILY_1"/>
    <property type="match status" value="1"/>
</dbReference>
<dbReference type="PANTHER" id="PTHR42713:SF3">
    <property type="entry name" value="TRANSCRIPTIONAL REGULATORY PROTEIN HPTR"/>
    <property type="match status" value="1"/>
</dbReference>